<dbReference type="SUPFAM" id="SSF53850">
    <property type="entry name" value="Periplasmic binding protein-like II"/>
    <property type="match status" value="1"/>
</dbReference>
<dbReference type="AlphaFoldDB" id="A0A447PXS6"/>
<protein>
    <submittedName>
        <fullName evidence="1">Periplasmic sulfate binding protein</fullName>
    </submittedName>
</protein>
<name>A0A447PXS6_SALET</name>
<sequence length="47" mass="5507">MLTWRKKYDDAFPKLKLFTIDEVFGGWAKAQKDHFANGGTFDQISKR</sequence>
<dbReference type="Gene3D" id="3.40.190.10">
    <property type="entry name" value="Periplasmic binding protein-like II"/>
    <property type="match status" value="1"/>
</dbReference>
<dbReference type="Proteomes" id="UP000273655">
    <property type="component" value="Chromosome 1"/>
</dbReference>
<reference evidence="1 2" key="1">
    <citation type="submission" date="2018-12" db="EMBL/GenBank/DDBJ databases">
        <authorList>
            <consortium name="Pathogen Informatics"/>
        </authorList>
    </citation>
    <scope>NUCLEOTIDE SEQUENCE [LARGE SCALE GENOMIC DNA]</scope>
    <source>
        <strain evidence="1 2">NCTC8271</strain>
    </source>
</reference>
<accession>A0A447PXS6</accession>
<dbReference type="EMBL" id="LR134148">
    <property type="protein sequence ID" value="VEA43910.1"/>
    <property type="molecule type" value="Genomic_DNA"/>
</dbReference>
<evidence type="ECO:0000313" key="1">
    <source>
        <dbReference type="EMBL" id="VEA43910.1"/>
    </source>
</evidence>
<gene>
    <name evidence="1" type="primary">sbp_1</name>
    <name evidence="1" type="ORF">NCTC8271_05604</name>
</gene>
<proteinExistence type="predicted"/>
<organism evidence="1 2">
    <name type="scientific">Salmonella enterica I</name>
    <dbReference type="NCBI Taxonomy" id="59201"/>
    <lineage>
        <taxon>Bacteria</taxon>
        <taxon>Pseudomonadati</taxon>
        <taxon>Pseudomonadota</taxon>
        <taxon>Gammaproteobacteria</taxon>
        <taxon>Enterobacterales</taxon>
        <taxon>Enterobacteriaceae</taxon>
        <taxon>Salmonella</taxon>
    </lineage>
</organism>
<evidence type="ECO:0000313" key="2">
    <source>
        <dbReference type="Proteomes" id="UP000273655"/>
    </source>
</evidence>